<evidence type="ECO:0000256" key="4">
    <source>
        <dbReference type="RuleBase" id="RU000363"/>
    </source>
</evidence>
<dbReference type="InterPro" id="IPR020904">
    <property type="entry name" value="Sc_DH/Rdtase_CS"/>
</dbReference>
<dbReference type="PRINTS" id="PR00080">
    <property type="entry name" value="SDRFAMILY"/>
</dbReference>
<dbReference type="SMART" id="SM00822">
    <property type="entry name" value="PKS_KR"/>
    <property type="match status" value="1"/>
</dbReference>
<reference evidence="7" key="1">
    <citation type="journal article" date="2023" name="PhytoFront">
        <title>Draft Genome Resources of Seven Strains of Tilletia horrida, Causal Agent of Kernel Smut of Rice.</title>
        <authorList>
            <person name="Khanal S."/>
            <person name="Antony Babu S."/>
            <person name="Zhou X.G."/>
        </authorList>
    </citation>
    <scope>NUCLEOTIDE SEQUENCE</scope>
    <source>
        <strain evidence="7">TX3</strain>
    </source>
</reference>
<evidence type="ECO:0000313" key="8">
    <source>
        <dbReference type="Proteomes" id="UP001176521"/>
    </source>
</evidence>
<evidence type="ECO:0000313" key="7">
    <source>
        <dbReference type="EMBL" id="KAK0530272.1"/>
    </source>
</evidence>
<dbReference type="InterPro" id="IPR002347">
    <property type="entry name" value="SDR_fam"/>
</dbReference>
<protein>
    <recommendedName>
        <fullName evidence="6">Ketoreductase domain-containing protein</fullName>
    </recommendedName>
</protein>
<feature type="compositionally biased region" description="Basic and acidic residues" evidence="5">
    <location>
        <begin position="249"/>
        <end position="259"/>
    </location>
</feature>
<keyword evidence="2" id="KW-0521">NADP</keyword>
<dbReference type="PANTHER" id="PTHR43008:SF8">
    <property type="entry name" value="BENZIL REDUCTASE ((S)-BENZOIN FORMING) IRC24"/>
    <property type="match status" value="1"/>
</dbReference>
<accession>A0AAN6GAS2</accession>
<evidence type="ECO:0000256" key="1">
    <source>
        <dbReference type="ARBA" id="ARBA00006484"/>
    </source>
</evidence>
<dbReference type="GO" id="GO:0050664">
    <property type="term" value="F:oxidoreductase activity, acting on NAD(P)H, oxygen as acceptor"/>
    <property type="evidence" value="ECO:0007669"/>
    <property type="project" value="TreeGrafter"/>
</dbReference>
<evidence type="ECO:0000256" key="3">
    <source>
        <dbReference type="ARBA" id="ARBA00023002"/>
    </source>
</evidence>
<evidence type="ECO:0000256" key="5">
    <source>
        <dbReference type="SAM" id="MobiDB-lite"/>
    </source>
</evidence>
<feature type="region of interest" description="Disordered" evidence="5">
    <location>
        <begin position="249"/>
        <end position="282"/>
    </location>
</feature>
<evidence type="ECO:0000256" key="2">
    <source>
        <dbReference type="ARBA" id="ARBA00022857"/>
    </source>
</evidence>
<dbReference type="EMBL" id="JAPDMQ010000219">
    <property type="protein sequence ID" value="KAK0530272.1"/>
    <property type="molecule type" value="Genomic_DNA"/>
</dbReference>
<dbReference type="Pfam" id="PF00106">
    <property type="entry name" value="adh_short"/>
    <property type="match status" value="1"/>
</dbReference>
<dbReference type="PANTHER" id="PTHR43008">
    <property type="entry name" value="BENZIL REDUCTASE"/>
    <property type="match status" value="1"/>
</dbReference>
<feature type="compositionally biased region" description="Basic and acidic residues" evidence="5">
    <location>
        <begin position="273"/>
        <end position="282"/>
    </location>
</feature>
<dbReference type="PRINTS" id="PR00081">
    <property type="entry name" value="GDHRDH"/>
</dbReference>
<organism evidence="7 8">
    <name type="scientific">Tilletia horrida</name>
    <dbReference type="NCBI Taxonomy" id="155126"/>
    <lineage>
        <taxon>Eukaryota</taxon>
        <taxon>Fungi</taxon>
        <taxon>Dikarya</taxon>
        <taxon>Basidiomycota</taxon>
        <taxon>Ustilaginomycotina</taxon>
        <taxon>Exobasidiomycetes</taxon>
        <taxon>Tilletiales</taxon>
        <taxon>Tilletiaceae</taxon>
        <taxon>Tilletia</taxon>
    </lineage>
</organism>
<dbReference type="Proteomes" id="UP001176521">
    <property type="component" value="Unassembled WGS sequence"/>
</dbReference>
<comment type="caution">
    <text evidence="7">The sequence shown here is derived from an EMBL/GenBank/DDBJ whole genome shotgun (WGS) entry which is preliminary data.</text>
</comment>
<keyword evidence="8" id="KW-1185">Reference proteome</keyword>
<dbReference type="Gene3D" id="3.40.50.720">
    <property type="entry name" value="NAD(P)-binding Rossmann-like Domain"/>
    <property type="match status" value="1"/>
</dbReference>
<sequence length="282" mass="29813">MSSAAPCILLTGASRGIGLAALQLLLELPASLRYAPSSPPPSIIAVSRSLTPELQTLASKHAERVEIVQGDVTAAETNERIVRRAQERFGRLDALILNAGVLGMGKLGDVSNDTFSEVINVNLVSLYSTINATLPLLRKSPQGLGRVVLVSSGAAVSAVAGWGAYCVSKAGAIALGRVLAVEEKDLAVWSIRPGVVDTEMQGQIRTEGGTHMDASTRERFLVSHTEGKLLPAHKPAHVLCTLALRGTRQDPRLPGEEGKGAGAEGAFVSWDSPELKEWRAEE</sequence>
<comment type="similarity">
    <text evidence="1 4">Belongs to the short-chain dehydrogenases/reductases (SDR) family.</text>
</comment>
<proteinExistence type="inferred from homology"/>
<dbReference type="AlphaFoldDB" id="A0AAN6GAS2"/>
<dbReference type="PROSITE" id="PS00061">
    <property type="entry name" value="ADH_SHORT"/>
    <property type="match status" value="1"/>
</dbReference>
<dbReference type="InterPro" id="IPR036291">
    <property type="entry name" value="NAD(P)-bd_dom_sf"/>
</dbReference>
<dbReference type="GO" id="GO:0016616">
    <property type="term" value="F:oxidoreductase activity, acting on the CH-OH group of donors, NAD or NADP as acceptor"/>
    <property type="evidence" value="ECO:0007669"/>
    <property type="project" value="UniProtKB-ARBA"/>
</dbReference>
<feature type="domain" description="Ketoreductase" evidence="6">
    <location>
        <begin position="6"/>
        <end position="191"/>
    </location>
</feature>
<gene>
    <name evidence="7" type="ORF">OC842_003981</name>
</gene>
<dbReference type="InterPro" id="IPR057326">
    <property type="entry name" value="KR_dom"/>
</dbReference>
<evidence type="ECO:0000259" key="6">
    <source>
        <dbReference type="SMART" id="SM00822"/>
    </source>
</evidence>
<name>A0AAN6GAS2_9BASI</name>
<dbReference type="SUPFAM" id="SSF51735">
    <property type="entry name" value="NAD(P)-binding Rossmann-fold domains"/>
    <property type="match status" value="1"/>
</dbReference>
<keyword evidence="3" id="KW-0560">Oxidoreductase</keyword>